<proteinExistence type="predicted"/>
<evidence type="ECO:0000313" key="3">
    <source>
        <dbReference type="Proteomes" id="UP000823674"/>
    </source>
</evidence>
<sequence length="73" mass="8055">MVGVKIHCTCKKLFYGRSQDSSDTEISDDEQSTVQEPEKVDQSGRVNLLAALFKKTFSEVKTKAKAVSSKEDG</sequence>
<dbReference type="Proteomes" id="UP000823674">
    <property type="component" value="Chromosome A09"/>
</dbReference>
<feature type="region of interest" description="Disordered" evidence="1">
    <location>
        <begin position="18"/>
        <end position="40"/>
    </location>
</feature>
<evidence type="ECO:0000313" key="2">
    <source>
        <dbReference type="EMBL" id="KAG5383007.1"/>
    </source>
</evidence>
<accession>A0ABQ7L9T8</accession>
<name>A0ABQ7L9T8_BRACM</name>
<comment type="caution">
    <text evidence="2">The sequence shown here is derived from an EMBL/GenBank/DDBJ whole genome shotgun (WGS) entry which is preliminary data.</text>
</comment>
<organism evidence="2 3">
    <name type="scientific">Brassica rapa subsp. trilocularis</name>
    <dbReference type="NCBI Taxonomy" id="1813537"/>
    <lineage>
        <taxon>Eukaryota</taxon>
        <taxon>Viridiplantae</taxon>
        <taxon>Streptophyta</taxon>
        <taxon>Embryophyta</taxon>
        <taxon>Tracheophyta</taxon>
        <taxon>Spermatophyta</taxon>
        <taxon>Magnoliopsida</taxon>
        <taxon>eudicotyledons</taxon>
        <taxon>Gunneridae</taxon>
        <taxon>Pentapetalae</taxon>
        <taxon>rosids</taxon>
        <taxon>malvids</taxon>
        <taxon>Brassicales</taxon>
        <taxon>Brassicaceae</taxon>
        <taxon>Brassiceae</taxon>
        <taxon>Brassica</taxon>
    </lineage>
</organism>
<feature type="compositionally biased region" description="Acidic residues" evidence="1">
    <location>
        <begin position="22"/>
        <end position="31"/>
    </location>
</feature>
<gene>
    <name evidence="2" type="primary">A09g503200.1_BraROA</name>
    <name evidence="2" type="ORF">IGI04_034477</name>
</gene>
<keyword evidence="3" id="KW-1185">Reference proteome</keyword>
<protein>
    <submittedName>
        <fullName evidence="2">Uncharacterized protein</fullName>
    </submittedName>
</protein>
<evidence type="ECO:0000256" key="1">
    <source>
        <dbReference type="SAM" id="MobiDB-lite"/>
    </source>
</evidence>
<dbReference type="EMBL" id="JADBGQ010000008">
    <property type="protein sequence ID" value="KAG5383007.1"/>
    <property type="molecule type" value="Genomic_DNA"/>
</dbReference>
<reference evidence="2 3" key="1">
    <citation type="submission" date="2021-03" db="EMBL/GenBank/DDBJ databases">
        <authorList>
            <person name="King G.J."/>
            <person name="Bancroft I."/>
            <person name="Baten A."/>
            <person name="Bloomfield J."/>
            <person name="Borpatragohain P."/>
            <person name="He Z."/>
            <person name="Irish N."/>
            <person name="Irwin J."/>
            <person name="Liu K."/>
            <person name="Mauleon R.P."/>
            <person name="Moore J."/>
            <person name="Morris R."/>
            <person name="Ostergaard L."/>
            <person name="Wang B."/>
            <person name="Wells R."/>
        </authorList>
    </citation>
    <scope>NUCLEOTIDE SEQUENCE [LARGE SCALE GENOMIC DNA]</scope>
    <source>
        <strain evidence="2">R-o-18</strain>
        <tissue evidence="2">Leaf</tissue>
    </source>
</reference>